<dbReference type="InterPro" id="IPR011042">
    <property type="entry name" value="6-blade_b-propeller_TolB-like"/>
</dbReference>
<comment type="caution">
    <text evidence="3">The sequence shown here is derived from an EMBL/GenBank/DDBJ whole genome shotgun (WGS) entry which is preliminary data.</text>
</comment>
<accession>A0ABW7HHC0</accession>
<dbReference type="Pfam" id="PF18582">
    <property type="entry name" value="HZS_alpha"/>
    <property type="match status" value="1"/>
</dbReference>
<dbReference type="PANTHER" id="PTHR36842:SF1">
    <property type="entry name" value="PROTEIN TOLB"/>
    <property type="match status" value="1"/>
</dbReference>
<proteinExistence type="predicted"/>
<keyword evidence="4" id="KW-1185">Reference proteome</keyword>
<organism evidence="3 4">
    <name type="scientific">Pelomonas candidula</name>
    <dbReference type="NCBI Taxonomy" id="3299025"/>
    <lineage>
        <taxon>Bacteria</taxon>
        <taxon>Pseudomonadati</taxon>
        <taxon>Pseudomonadota</taxon>
        <taxon>Betaproteobacteria</taxon>
        <taxon>Burkholderiales</taxon>
        <taxon>Sphaerotilaceae</taxon>
        <taxon>Roseateles</taxon>
    </lineage>
</organism>
<dbReference type="EMBL" id="JBIGIC010000012">
    <property type="protein sequence ID" value="MFG6489237.1"/>
    <property type="molecule type" value="Genomic_DNA"/>
</dbReference>
<reference evidence="3 4" key="1">
    <citation type="submission" date="2024-08" db="EMBL/GenBank/DDBJ databases">
        <authorList>
            <person name="Lu H."/>
        </authorList>
    </citation>
    <scope>NUCLEOTIDE SEQUENCE [LARGE SCALE GENOMIC DNA]</scope>
    <source>
        <strain evidence="3 4">BYS78W</strain>
    </source>
</reference>
<feature type="signal peptide" evidence="1">
    <location>
        <begin position="1"/>
        <end position="22"/>
    </location>
</feature>
<feature type="domain" description="Hydrazine synthase alpha subunit middle" evidence="2">
    <location>
        <begin position="566"/>
        <end position="640"/>
    </location>
</feature>
<dbReference type="Proteomes" id="UP001606134">
    <property type="component" value="Unassembled WGS sequence"/>
</dbReference>
<feature type="chain" id="PRO_5046481012" description="Hydrazine synthase alpha subunit middle domain-containing protein" evidence="1">
    <location>
        <begin position="23"/>
        <end position="1010"/>
    </location>
</feature>
<dbReference type="InterPro" id="IPR040698">
    <property type="entry name" value="HZS_alpha_mid"/>
</dbReference>
<dbReference type="PANTHER" id="PTHR36842">
    <property type="entry name" value="PROTEIN TOLB HOMOLOG"/>
    <property type="match status" value="1"/>
</dbReference>
<evidence type="ECO:0000313" key="3">
    <source>
        <dbReference type="EMBL" id="MFG6489237.1"/>
    </source>
</evidence>
<dbReference type="SUPFAM" id="SSF82171">
    <property type="entry name" value="DPP6 N-terminal domain-like"/>
    <property type="match status" value="1"/>
</dbReference>
<sequence length="1010" mass="107122">MKIATGTRALGGVTALATLMLAGCGSGDSTTGATADKDTLTVQGDVPIAYVKRAASINLNPTTGVSFQPGGDLIIRDKSSASAAEINVTQAYTQGKGDVSDPEASYDGKKIVFSMNCPVANNTLCTGHWNIWEYDMTSGGLSGGTLKRLTNSTTGDDDVDPAYLPAGAGFVFASNRQRTTVDLPSGTDTYPALDEYERERVLNLYTMDAKGGAITQISVNQSHDRNPVVLMDGDIMFSRWDHVGGRNHFKIFTVRPDGTNMFVRYGAHSEGNSFLHPREMDPSGAYKGFLASDLMPLSRTHEGGALVFVDAANFSEQYAPANASVKATSGQTYPTEQALNFDRGVSRYGRITTPYPLWDGSNRVLLSYAPCQVNKRSSATADFVVTPCANLTDAELASITDDMNQTADQLATANIRDNVPPVYAVYMFDPLKKTMLIVAAPPEGFIYTDPIALQARQEPNPASTTAASSMRTALAASSSGIPAGMGLLSVRSVYDTDGLGRMGAPVLADADTANGCTTPIPTIAPTDPDDTRPQVADLLSLKDPAKPAYYCGPARFVRVVRAVAPKQGMGTRQAIGETDFEPQQILGYAPIEPDGSFQIYVPADTPLGVAVIDSAGRAFQTHTNWIQVRPGETRTCDGCHSPRRGAALNSSVIKDTVPAALTTTFARNAGETMAQTRTNNVASLLSLALDMSYTDVWADTTKTAGKKRADISLKYTGNTLPNGTPDPTNDLATPVPTKGIINYPDHIQPLWSRDRGANTCTRCHDASAKIDLSGTLAGTGRLVSYEKLMIGDPRLDAKTGLPVTHIEDGEVMIDRLPALVDSMANESDALGMARKSRLMEILSGQTLMASTEARSVHPTPTGLDHSKLLNKAELRLLAEFMDLGGKYYNDLNAGGVTAVGKLTQASFEKTVYPILQSTCAASCHQAIGSKSTSAGTSFRQNRFVLTGAAEGDFNVTLTMISNVCAPSSNYLLSRPSTVPHPAAASASAPAVLPVGSANYNVIANWIAGGC</sequence>
<evidence type="ECO:0000259" key="2">
    <source>
        <dbReference type="Pfam" id="PF18582"/>
    </source>
</evidence>
<dbReference type="PROSITE" id="PS51257">
    <property type="entry name" value="PROKAR_LIPOPROTEIN"/>
    <property type="match status" value="1"/>
</dbReference>
<gene>
    <name evidence="3" type="ORF">ACG04R_21315</name>
</gene>
<keyword evidence="1" id="KW-0732">Signal</keyword>
<evidence type="ECO:0000256" key="1">
    <source>
        <dbReference type="SAM" id="SignalP"/>
    </source>
</evidence>
<protein>
    <recommendedName>
        <fullName evidence="2">Hydrazine synthase alpha subunit middle domain-containing protein</fullName>
    </recommendedName>
</protein>
<dbReference type="Gene3D" id="2.120.10.30">
    <property type="entry name" value="TolB, C-terminal domain"/>
    <property type="match status" value="2"/>
</dbReference>
<name>A0ABW7HHC0_9BURK</name>
<dbReference type="RefSeq" id="WP_394415565.1">
    <property type="nucleotide sequence ID" value="NZ_JBIGIC010000012.1"/>
</dbReference>
<evidence type="ECO:0000313" key="4">
    <source>
        <dbReference type="Proteomes" id="UP001606134"/>
    </source>
</evidence>